<dbReference type="InterPro" id="IPR043502">
    <property type="entry name" value="DNA/RNA_pol_sf"/>
</dbReference>
<dbReference type="AlphaFoldDB" id="A0A164PUX0"/>
<evidence type="ECO:0000256" key="1">
    <source>
        <dbReference type="SAM" id="MobiDB-lite"/>
    </source>
</evidence>
<dbReference type="EMBL" id="LRGB01002554">
    <property type="protein sequence ID" value="KZS07165.1"/>
    <property type="molecule type" value="Genomic_DNA"/>
</dbReference>
<dbReference type="Gene3D" id="3.10.10.10">
    <property type="entry name" value="HIV Type 1 Reverse Transcriptase, subunit A, domain 1"/>
    <property type="match status" value="1"/>
</dbReference>
<reference evidence="2 3" key="1">
    <citation type="submission" date="2016-03" db="EMBL/GenBank/DDBJ databases">
        <title>EvidentialGene: Evidence-directed Construction of Genes on Genomes.</title>
        <authorList>
            <person name="Gilbert D.G."/>
            <person name="Choi J.-H."/>
            <person name="Mockaitis K."/>
            <person name="Colbourne J."/>
            <person name="Pfrender M."/>
        </authorList>
    </citation>
    <scope>NUCLEOTIDE SEQUENCE [LARGE SCALE GENOMIC DNA]</scope>
    <source>
        <strain evidence="2 3">Xinb3</strain>
        <tissue evidence="2">Complete organism</tissue>
    </source>
</reference>
<gene>
    <name evidence="2" type="ORF">APZ42_029188</name>
</gene>
<protein>
    <submittedName>
        <fullName evidence="2">Uncharacterized protein</fullName>
    </submittedName>
</protein>
<organism evidence="2 3">
    <name type="scientific">Daphnia magna</name>
    <dbReference type="NCBI Taxonomy" id="35525"/>
    <lineage>
        <taxon>Eukaryota</taxon>
        <taxon>Metazoa</taxon>
        <taxon>Ecdysozoa</taxon>
        <taxon>Arthropoda</taxon>
        <taxon>Crustacea</taxon>
        <taxon>Branchiopoda</taxon>
        <taxon>Diplostraca</taxon>
        <taxon>Cladocera</taxon>
        <taxon>Anomopoda</taxon>
        <taxon>Daphniidae</taxon>
        <taxon>Daphnia</taxon>
    </lineage>
</organism>
<keyword evidence="3" id="KW-1185">Reference proteome</keyword>
<feature type="region of interest" description="Disordered" evidence="1">
    <location>
        <begin position="26"/>
        <end position="47"/>
    </location>
</feature>
<evidence type="ECO:0000313" key="2">
    <source>
        <dbReference type="EMBL" id="KZS07165.1"/>
    </source>
</evidence>
<accession>A0A164PUX0</accession>
<dbReference type="GO" id="GO:0071897">
    <property type="term" value="P:DNA biosynthetic process"/>
    <property type="evidence" value="ECO:0007669"/>
    <property type="project" value="UniProtKB-ARBA"/>
</dbReference>
<dbReference type="Proteomes" id="UP000076858">
    <property type="component" value="Unassembled WGS sequence"/>
</dbReference>
<feature type="compositionally biased region" description="Polar residues" evidence="1">
    <location>
        <begin position="31"/>
        <end position="43"/>
    </location>
</feature>
<sequence length="250" mass="28039">MVAKQPKTIKFGWTVSGRVTGTIHFARTRPIKSSNPGDKQSVASDRVEPTPLIVPQEVSEALSNWLTKGVSTDESKAKTKRTPLEFADKEFLMKPPKLDGYMYRRAKNKGKLKAVNASEEALITTQLKILDIGATLIDLYTRILSLGEGEMEKKAQDLVQNALRQGSRAYHHVTRQRRRSVGNMQMGKDQLEICEQEIKSLLEKRAIEPIEPGRGFISGLFVIPKRTGGFRPIVNLKALVKPVHFKMDSE</sequence>
<proteinExistence type="predicted"/>
<dbReference type="SUPFAM" id="SSF56672">
    <property type="entry name" value="DNA/RNA polymerases"/>
    <property type="match status" value="1"/>
</dbReference>
<name>A0A164PUX0_9CRUS</name>
<evidence type="ECO:0000313" key="3">
    <source>
        <dbReference type="Proteomes" id="UP000076858"/>
    </source>
</evidence>
<comment type="caution">
    <text evidence="2">The sequence shown here is derived from an EMBL/GenBank/DDBJ whole genome shotgun (WGS) entry which is preliminary data.</text>
</comment>
<dbReference type="OrthoDB" id="6380429at2759"/>